<sequence>MFIDSYPRLKLGEAAGDVVAARLEANSYTRQLGLTLAWQGSHRRPRHQQLSSIDARASHPRPLTYRFEPRVVGGAVLVSETAGGRGHKKHRGCGIAPLTASLPSCAGVACKRRFCVGIGIGATDEHAIAPPDTARRGCAALHYVLESWASHLAPPRDVALPAAPGIGTWLRRRSLFDARINLFLHTRAVKLPPSPQTIHHTIRVPQRSVEPTPAIRQRCGTARAALSRPQCAPPSRPNHGQDSTAPSLSFTHRQGALRCAALLKQRCPTNHSRRSISDLRNRYRSFPNSRFIILRSVDGSCRRPPLTDRQPRACPAAIVPHRDAGRPYVSADRCSADQVVHLRHRIPPLNLSRRELLPAERDCGCVSAILSLDPDTALGRRRGSARQHGFAKEALGLDSLFAPLLGGYGIDGKTRELDVNRYPALFTRDFDDCLGGQSLFNVTKFDAAYYADNLTVLFHLDGTTNIRKESLVLHISVEAYGENRFNLTYDPCKANIASMCPLNATVPVTAFAVIPISPNDVRGIPSIALGIPDLEGFARLQIFANSTQTEIGCFQAVFTNGNTFSQPQSVGVVMGILTFFAVVASFMTAIYGISIPHMRMHYAHSFAVLVIFETFQSIFFSGALSVNWPSVLPAWWSNFAWSAGMFANDQLVRSISSFTGTNADISQVGGAGSVPINNGGGLTQQIYGRSLPGPMTIERHDAPALARRATHNASDPYDYTWNGGPRIPGMPMPGTWPGFGGTLSAVNIPPAEAFLVGLIWFLVIFGGMAVLIVLAKLILDLLVKTKAIKTDGFDYFRSHLGGYLVSALLRTLLIGFFTMMTLALFQFSARGPAGPTAVAAIVFVIFLAGLGGITAYACYFRLRDGKFEVGPDTVRLERGTIFKKVPFVATTRASQLGEQETADRRYLLGTIPFFRIKFTENDPNRAPVHQDEAFIKRFGWLAARYRRSRWWFFAVYVGYLFVRACFVGGAVRSPLAQVYGLFIFEILALLVIIKMNPFEGNRNTAIAIWMLSISKIVTTGLSIAFLPDFNLNRIVATVLGVIIIVVQGFLAVAVLILIALGMISSWMSLSRNREKFPGLLEQSRIRYFEHIDARAGDLPPPPKKKKEKKKKEEEKQPEPIQPYFNVRDVRRAPKIEDETAIPEGLEPPGPPGLSSAAASIRRSRANSASSRCSVASIPRPNRAHRTSWSSKDFAQWDAEMSRGDSARTSRGSSLRLSGLANRDSHGTHTPTRRPPMTPMEESFEDPMLDIPPNIMESTPRTGSSLGEAEVAKKSEGLAEEPSPVTPLTASSHEESNGEKTETDVADRNPEAGPQKDEPGAAAHEEAEDVKVAPATQ</sequence>
<evidence type="ECO:0000256" key="1">
    <source>
        <dbReference type="ARBA" id="ARBA00004141"/>
    </source>
</evidence>
<feature type="transmembrane region" description="Helical" evidence="8">
    <location>
        <begin position="753"/>
        <end position="779"/>
    </location>
</feature>
<keyword evidence="3 8" id="KW-0812">Transmembrane</keyword>
<evidence type="ECO:0000256" key="6">
    <source>
        <dbReference type="ARBA" id="ARBA00023136"/>
    </source>
</evidence>
<name>A0ABR0BJT7_PURLI</name>
<accession>A0ABR0BJT7</accession>
<comment type="caution">
    <text evidence="10">The sequence shown here is derived from an EMBL/GenBank/DDBJ whole genome shotgun (WGS) entry which is preliminary data.</text>
</comment>
<proteinExistence type="inferred from homology"/>
<feature type="region of interest" description="Disordered" evidence="7">
    <location>
        <begin position="1094"/>
        <end position="1127"/>
    </location>
</feature>
<feature type="compositionally biased region" description="Polar residues" evidence="7">
    <location>
        <begin position="1255"/>
        <end position="1264"/>
    </location>
</feature>
<feature type="compositionally biased region" description="Low complexity" evidence="7">
    <location>
        <begin position="1208"/>
        <end position="1220"/>
    </location>
</feature>
<dbReference type="Proteomes" id="UP001287286">
    <property type="component" value="Unassembled WGS sequence"/>
</dbReference>
<keyword evidence="11" id="KW-1185">Reference proteome</keyword>
<dbReference type="InterPro" id="IPR010308">
    <property type="entry name" value="TRP_C"/>
</dbReference>
<dbReference type="EMBL" id="JAWRVI010000073">
    <property type="protein sequence ID" value="KAK4081438.1"/>
    <property type="molecule type" value="Genomic_DNA"/>
</dbReference>
<feature type="region of interest" description="Disordered" evidence="7">
    <location>
        <begin position="226"/>
        <end position="248"/>
    </location>
</feature>
<feature type="region of interest" description="Disordered" evidence="7">
    <location>
        <begin position="1139"/>
        <end position="1336"/>
    </location>
</feature>
<feature type="transmembrane region" description="Helical" evidence="8">
    <location>
        <begin position="570"/>
        <end position="594"/>
    </location>
</feature>
<evidence type="ECO:0000256" key="3">
    <source>
        <dbReference type="ARBA" id="ARBA00022692"/>
    </source>
</evidence>
<dbReference type="SMART" id="SM01320">
    <property type="entry name" value="TRP_N"/>
    <property type="match status" value="1"/>
</dbReference>
<evidence type="ECO:0000256" key="8">
    <source>
        <dbReference type="SAM" id="Phobius"/>
    </source>
</evidence>
<keyword evidence="5 8" id="KW-1133">Transmembrane helix</keyword>
<reference evidence="10 11" key="1">
    <citation type="journal article" date="2024" name="Microbiol. Resour. Announc.">
        <title>Genome annotations for the ascomycete fungi Trichoderma harzianum, Trichoderma aggressivum, and Purpureocillium lilacinum.</title>
        <authorList>
            <person name="Beijen E.P.W."/>
            <person name="Ohm R.A."/>
        </authorList>
    </citation>
    <scope>NUCLEOTIDE SEQUENCE [LARGE SCALE GENOMIC DNA]</scope>
    <source>
        <strain evidence="10 11">CBS 150709</strain>
    </source>
</reference>
<dbReference type="PANTHER" id="PTHR31145:SF7">
    <property type="entry name" value="TRP-LIKE ION CHANNEL"/>
    <property type="match status" value="1"/>
</dbReference>
<protein>
    <recommendedName>
        <fullName evidence="9">ML-like domain-containing protein</fullName>
    </recommendedName>
</protein>
<keyword evidence="6 8" id="KW-0472">Membrane</keyword>
<keyword evidence="4" id="KW-0732">Signal</keyword>
<dbReference type="PANTHER" id="PTHR31145">
    <property type="entry name" value="INTEGRAL MEMBRANE PROTEIN (AFU_ORTHOLOGUE AFUA_7G01610)"/>
    <property type="match status" value="1"/>
</dbReference>
<comment type="subcellular location">
    <subcellularLocation>
        <location evidence="1">Membrane</location>
        <topology evidence="1">Multi-pass membrane protein</topology>
    </subcellularLocation>
</comment>
<feature type="transmembrane region" description="Helical" evidence="8">
    <location>
        <begin position="1005"/>
        <end position="1026"/>
    </location>
</feature>
<feature type="compositionally biased region" description="Low complexity" evidence="7">
    <location>
        <begin position="1152"/>
        <end position="1176"/>
    </location>
</feature>
<feature type="transmembrane region" description="Helical" evidence="8">
    <location>
        <begin position="950"/>
        <end position="970"/>
    </location>
</feature>
<evidence type="ECO:0000256" key="4">
    <source>
        <dbReference type="ARBA" id="ARBA00022729"/>
    </source>
</evidence>
<evidence type="ECO:0000256" key="7">
    <source>
        <dbReference type="SAM" id="MobiDB-lite"/>
    </source>
</evidence>
<feature type="transmembrane region" description="Helical" evidence="8">
    <location>
        <begin position="800"/>
        <end position="825"/>
    </location>
</feature>
<dbReference type="InterPro" id="IPR032800">
    <property type="entry name" value="TRP_N"/>
</dbReference>
<dbReference type="Pfam" id="PF14558">
    <property type="entry name" value="TRP_N"/>
    <property type="match status" value="1"/>
</dbReference>
<evidence type="ECO:0000313" key="10">
    <source>
        <dbReference type="EMBL" id="KAK4081438.1"/>
    </source>
</evidence>
<feature type="compositionally biased region" description="Polar residues" evidence="7">
    <location>
        <begin position="238"/>
        <end position="248"/>
    </location>
</feature>
<feature type="transmembrane region" description="Helical" evidence="8">
    <location>
        <begin position="976"/>
        <end position="993"/>
    </location>
</feature>
<evidence type="ECO:0000313" key="11">
    <source>
        <dbReference type="Proteomes" id="UP001287286"/>
    </source>
</evidence>
<organism evidence="10 11">
    <name type="scientific">Purpureocillium lilacinum</name>
    <name type="common">Paecilomyces lilacinus</name>
    <dbReference type="NCBI Taxonomy" id="33203"/>
    <lineage>
        <taxon>Eukaryota</taxon>
        <taxon>Fungi</taxon>
        <taxon>Dikarya</taxon>
        <taxon>Ascomycota</taxon>
        <taxon>Pezizomycotina</taxon>
        <taxon>Sordariomycetes</taxon>
        <taxon>Hypocreomycetidae</taxon>
        <taxon>Hypocreales</taxon>
        <taxon>Ophiocordycipitaceae</taxon>
        <taxon>Purpureocillium</taxon>
    </lineage>
</organism>
<gene>
    <name evidence="10" type="ORF">Purlil1_11616</name>
</gene>
<feature type="transmembrane region" description="Helical" evidence="8">
    <location>
        <begin position="1038"/>
        <end position="1063"/>
    </location>
</feature>
<feature type="transmembrane region" description="Helical" evidence="8">
    <location>
        <begin position="837"/>
        <end position="859"/>
    </location>
</feature>
<feature type="domain" description="ML-like" evidence="9">
    <location>
        <begin position="423"/>
        <end position="565"/>
    </location>
</feature>
<comment type="similarity">
    <text evidence="2">Belongs to the transient receptor potential (TRP) ion channel family.</text>
</comment>
<feature type="transmembrane region" description="Helical" evidence="8">
    <location>
        <begin position="606"/>
        <end position="628"/>
    </location>
</feature>
<feature type="compositionally biased region" description="Basic and acidic residues" evidence="7">
    <location>
        <begin position="1291"/>
        <end position="1330"/>
    </location>
</feature>
<evidence type="ECO:0000256" key="2">
    <source>
        <dbReference type="ARBA" id="ARBA00010642"/>
    </source>
</evidence>
<dbReference type="Pfam" id="PF06011">
    <property type="entry name" value="TRP"/>
    <property type="match status" value="1"/>
</dbReference>
<dbReference type="InterPro" id="IPR040241">
    <property type="entry name" value="TRP_Flc/Pkd2-like"/>
</dbReference>
<evidence type="ECO:0000256" key="5">
    <source>
        <dbReference type="ARBA" id="ARBA00022989"/>
    </source>
</evidence>
<evidence type="ECO:0000259" key="9">
    <source>
        <dbReference type="SMART" id="SM01320"/>
    </source>
</evidence>